<gene>
    <name evidence="2" type="ORF">EJD97_006805</name>
</gene>
<feature type="compositionally biased region" description="Basic and acidic residues" evidence="1">
    <location>
        <begin position="155"/>
        <end position="172"/>
    </location>
</feature>
<comment type="caution">
    <text evidence="2">The sequence shown here is derived from an EMBL/GenBank/DDBJ whole genome shotgun (WGS) entry which is preliminary data.</text>
</comment>
<feature type="region of interest" description="Disordered" evidence="1">
    <location>
        <begin position="155"/>
        <end position="182"/>
    </location>
</feature>
<dbReference type="EMBL" id="RXGB01001979">
    <property type="protein sequence ID" value="TMW96774.1"/>
    <property type="molecule type" value="Genomic_DNA"/>
</dbReference>
<sequence>EILKNEHSKNAARRLEEEIVNAGSRPRGEQVPSLEEDPSMGQDPVNTPPFTDEGIRIDLIQLAQATTVQAQAMTYQANREVVPHPPQQLKDCPQVKRPSGPPINSTTWLKHVSNPRDQMSLFVTRVSEDLQDKCHSDMLRDNMNISHLMVHARRVKEARDKSKSGDANRARSFDGGATKNRL</sequence>
<feature type="compositionally biased region" description="Basic and acidic residues" evidence="1">
    <location>
        <begin position="1"/>
        <end position="17"/>
    </location>
</feature>
<organism evidence="2">
    <name type="scientific">Solanum chilense</name>
    <name type="common">Tomato</name>
    <name type="synonym">Lycopersicon chilense</name>
    <dbReference type="NCBI Taxonomy" id="4083"/>
    <lineage>
        <taxon>Eukaryota</taxon>
        <taxon>Viridiplantae</taxon>
        <taxon>Streptophyta</taxon>
        <taxon>Embryophyta</taxon>
        <taxon>Tracheophyta</taxon>
        <taxon>Spermatophyta</taxon>
        <taxon>Magnoliopsida</taxon>
        <taxon>eudicotyledons</taxon>
        <taxon>Gunneridae</taxon>
        <taxon>Pentapetalae</taxon>
        <taxon>asterids</taxon>
        <taxon>lamiids</taxon>
        <taxon>Solanales</taxon>
        <taxon>Solanaceae</taxon>
        <taxon>Solanoideae</taxon>
        <taxon>Solaneae</taxon>
        <taxon>Solanum</taxon>
        <taxon>Solanum subgen. Lycopersicon</taxon>
    </lineage>
</organism>
<feature type="region of interest" description="Disordered" evidence="1">
    <location>
        <begin position="1"/>
        <end position="49"/>
    </location>
</feature>
<accession>A0A6N2BPU4</accession>
<name>A0A6N2BPU4_SOLCI</name>
<reference evidence="2" key="1">
    <citation type="submission" date="2019-05" db="EMBL/GenBank/DDBJ databases">
        <title>The de novo reference genome and transcriptome assemblies of the wild tomato species Solanum chilense.</title>
        <authorList>
            <person name="Stam R."/>
            <person name="Nosenko T."/>
            <person name="Hoerger A.C."/>
            <person name="Stephan W."/>
            <person name="Seidel M.A."/>
            <person name="Kuhn J.M.M."/>
            <person name="Haberer G."/>
            <person name="Tellier A."/>
        </authorList>
    </citation>
    <scope>NUCLEOTIDE SEQUENCE</scope>
    <source>
        <tissue evidence="2">Mature leaves</tissue>
    </source>
</reference>
<dbReference type="AlphaFoldDB" id="A0A6N2BPU4"/>
<proteinExistence type="predicted"/>
<protein>
    <submittedName>
        <fullName evidence="2">Uncharacterized protein</fullName>
    </submittedName>
</protein>
<evidence type="ECO:0000256" key="1">
    <source>
        <dbReference type="SAM" id="MobiDB-lite"/>
    </source>
</evidence>
<evidence type="ECO:0000313" key="2">
    <source>
        <dbReference type="EMBL" id="TMW96774.1"/>
    </source>
</evidence>
<feature type="non-terminal residue" evidence="2">
    <location>
        <position position="1"/>
    </location>
</feature>